<protein>
    <recommendedName>
        <fullName evidence="9">Indole-3-glycerol phosphate synthase</fullName>
        <shortName evidence="9">IGPS</shortName>
        <ecNumber evidence="9">4.1.1.48</ecNumber>
    </recommendedName>
</protein>
<dbReference type="PANTHER" id="PTHR22854:SF2">
    <property type="entry name" value="INDOLE-3-GLYCEROL-PHOSPHATE SYNTHASE"/>
    <property type="match status" value="1"/>
</dbReference>
<dbReference type="InterPro" id="IPR001468">
    <property type="entry name" value="Indole-3-GlycerolPSynthase_CS"/>
</dbReference>
<dbReference type="RefSeq" id="WP_067560025.1">
    <property type="nucleotide sequence ID" value="NZ_CANRYF010000043.1"/>
</dbReference>
<accession>A0A140DRP5</accession>
<dbReference type="PANTHER" id="PTHR22854">
    <property type="entry name" value="TRYPTOPHAN BIOSYNTHESIS PROTEIN"/>
    <property type="match status" value="1"/>
</dbReference>
<comment type="similarity">
    <text evidence="3 9">Belongs to the TrpC family.</text>
</comment>
<evidence type="ECO:0000256" key="1">
    <source>
        <dbReference type="ARBA" id="ARBA00001633"/>
    </source>
</evidence>
<evidence type="ECO:0000256" key="9">
    <source>
        <dbReference type="HAMAP-Rule" id="MF_00134"/>
    </source>
</evidence>
<evidence type="ECO:0000256" key="5">
    <source>
        <dbReference type="ARBA" id="ARBA00022793"/>
    </source>
</evidence>
<gene>
    <name evidence="9" type="primary">trpC</name>
    <name evidence="11" type="ORF">AALO17_01880</name>
</gene>
<proteinExistence type="inferred from homology"/>
<dbReference type="GeneID" id="78477090"/>
<organism evidence="11 12">
    <name type="scientific">Faecalibaculum rodentium</name>
    <dbReference type="NCBI Taxonomy" id="1702221"/>
    <lineage>
        <taxon>Bacteria</taxon>
        <taxon>Bacillati</taxon>
        <taxon>Bacillota</taxon>
        <taxon>Erysipelotrichia</taxon>
        <taxon>Erysipelotrichales</taxon>
        <taxon>Erysipelotrichaceae</taxon>
        <taxon>Faecalibaculum</taxon>
    </lineage>
</organism>
<dbReference type="KEGG" id="fro:AALO17_01880"/>
<keyword evidence="8 9" id="KW-0456">Lyase</keyword>
<dbReference type="InterPro" id="IPR045186">
    <property type="entry name" value="Indole-3-glycerol_P_synth"/>
</dbReference>
<evidence type="ECO:0000259" key="10">
    <source>
        <dbReference type="Pfam" id="PF00218"/>
    </source>
</evidence>
<keyword evidence="7 9" id="KW-0057">Aromatic amino acid biosynthesis</keyword>
<dbReference type="InterPro" id="IPR011060">
    <property type="entry name" value="RibuloseP-bd_barrel"/>
</dbReference>
<comment type="pathway">
    <text evidence="2 9">Amino-acid biosynthesis; L-tryptophan biosynthesis; L-tryptophan from chorismate: step 4/5.</text>
</comment>
<dbReference type="InterPro" id="IPR013785">
    <property type="entry name" value="Aldolase_TIM"/>
</dbReference>
<reference evidence="11 12" key="1">
    <citation type="journal article" date="2016" name="Gut Pathog.">
        <title>Whole genome sequencing of "Faecalibaculum rodentium" ALO17, isolated from C57BL/6J laboratory mouse feces.</title>
        <authorList>
            <person name="Lim S."/>
            <person name="Chang D.H."/>
            <person name="Ahn S."/>
            <person name="Kim B.C."/>
        </authorList>
    </citation>
    <scope>NUCLEOTIDE SEQUENCE [LARGE SCALE GENOMIC DNA]</scope>
    <source>
        <strain evidence="11 12">Alo17</strain>
    </source>
</reference>
<dbReference type="InterPro" id="IPR013798">
    <property type="entry name" value="Indole-3-glycerol_P_synth_dom"/>
</dbReference>
<evidence type="ECO:0000256" key="3">
    <source>
        <dbReference type="ARBA" id="ARBA00008737"/>
    </source>
</evidence>
<evidence type="ECO:0000313" key="11">
    <source>
        <dbReference type="EMBL" id="AMK53322.1"/>
    </source>
</evidence>
<dbReference type="Gene3D" id="3.20.20.70">
    <property type="entry name" value="Aldolase class I"/>
    <property type="match status" value="1"/>
</dbReference>
<keyword evidence="4 9" id="KW-0028">Amino-acid biosynthesis</keyword>
<dbReference type="EMBL" id="CP011391">
    <property type="protein sequence ID" value="AMK53322.1"/>
    <property type="molecule type" value="Genomic_DNA"/>
</dbReference>
<dbReference type="PROSITE" id="PS00614">
    <property type="entry name" value="IGPS"/>
    <property type="match status" value="1"/>
</dbReference>
<evidence type="ECO:0000256" key="6">
    <source>
        <dbReference type="ARBA" id="ARBA00022822"/>
    </source>
</evidence>
<dbReference type="GO" id="GO:0004425">
    <property type="term" value="F:indole-3-glycerol-phosphate synthase activity"/>
    <property type="evidence" value="ECO:0007669"/>
    <property type="project" value="UniProtKB-UniRule"/>
</dbReference>
<evidence type="ECO:0000256" key="8">
    <source>
        <dbReference type="ARBA" id="ARBA00023239"/>
    </source>
</evidence>
<dbReference type="Pfam" id="PF00218">
    <property type="entry name" value="IGPS"/>
    <property type="match status" value="1"/>
</dbReference>
<sequence length="274" mass="29212">MAKPTILETLACAAQRRTQENKRRLPQEQLEQLVRTAPGHLPPFAFEKALQTKGLSVIAEVKKASPSRGIIDDTFACLDIARSYEAAGATCISVLTEPTQFLGSDAYLKEIAERVNIPVLRKDFIVDPYMILEARLLGADAVLLIVSLLEDGQLQAYLRLADSLGLSALVECHDADEVRRALQAGARVIGVNNRNLKTFTVDTANSRTLAGLVPEETLFVSESGIRTAGDAAAAADFADAILVGEALMKAGDKAAKLAELTGQQAPAAADEGSL</sequence>
<keyword evidence="5 9" id="KW-0210">Decarboxylase</keyword>
<dbReference type="GO" id="GO:0000162">
    <property type="term" value="P:L-tryptophan biosynthetic process"/>
    <property type="evidence" value="ECO:0007669"/>
    <property type="project" value="UniProtKB-UniRule"/>
</dbReference>
<dbReference type="HAMAP" id="MF_00134_B">
    <property type="entry name" value="IGPS_B"/>
    <property type="match status" value="1"/>
</dbReference>
<evidence type="ECO:0000256" key="7">
    <source>
        <dbReference type="ARBA" id="ARBA00023141"/>
    </source>
</evidence>
<keyword evidence="6 9" id="KW-0822">Tryptophan biosynthesis</keyword>
<keyword evidence="12" id="KW-1185">Reference proteome</keyword>
<dbReference type="OrthoDB" id="9804217at2"/>
<dbReference type="AlphaFoldDB" id="A0A140DRP5"/>
<evidence type="ECO:0000256" key="4">
    <source>
        <dbReference type="ARBA" id="ARBA00022605"/>
    </source>
</evidence>
<dbReference type="Proteomes" id="UP000069771">
    <property type="component" value="Chromosome"/>
</dbReference>
<dbReference type="SUPFAM" id="SSF51366">
    <property type="entry name" value="Ribulose-phoshate binding barrel"/>
    <property type="match status" value="1"/>
</dbReference>
<dbReference type="PATRIC" id="fig|1702221.3.peg.176"/>
<dbReference type="NCBIfam" id="NF001377">
    <property type="entry name" value="PRK00278.2-4"/>
    <property type="match status" value="1"/>
</dbReference>
<comment type="catalytic activity">
    <reaction evidence="1 9">
        <text>1-(2-carboxyphenylamino)-1-deoxy-D-ribulose 5-phosphate + H(+) = (1S,2R)-1-C-(indol-3-yl)glycerol 3-phosphate + CO2 + H2O</text>
        <dbReference type="Rhea" id="RHEA:23476"/>
        <dbReference type="ChEBI" id="CHEBI:15377"/>
        <dbReference type="ChEBI" id="CHEBI:15378"/>
        <dbReference type="ChEBI" id="CHEBI:16526"/>
        <dbReference type="ChEBI" id="CHEBI:58613"/>
        <dbReference type="ChEBI" id="CHEBI:58866"/>
        <dbReference type="EC" id="4.1.1.48"/>
    </reaction>
</comment>
<evidence type="ECO:0000256" key="2">
    <source>
        <dbReference type="ARBA" id="ARBA00004696"/>
    </source>
</evidence>
<name>A0A140DRP5_9FIRM</name>
<dbReference type="EC" id="4.1.1.48" evidence="9"/>
<dbReference type="STRING" id="1702221.AALO17_01880"/>
<dbReference type="CDD" id="cd00331">
    <property type="entry name" value="IGPS"/>
    <property type="match status" value="1"/>
</dbReference>
<feature type="domain" description="Indole-3-glycerol phosphate synthase" evidence="10">
    <location>
        <begin position="14"/>
        <end position="260"/>
    </location>
</feature>
<evidence type="ECO:0000313" key="12">
    <source>
        <dbReference type="Proteomes" id="UP000069771"/>
    </source>
</evidence>
<dbReference type="GO" id="GO:0004640">
    <property type="term" value="F:phosphoribosylanthranilate isomerase activity"/>
    <property type="evidence" value="ECO:0007669"/>
    <property type="project" value="TreeGrafter"/>
</dbReference>
<dbReference type="UniPathway" id="UPA00035">
    <property type="reaction ID" value="UER00043"/>
</dbReference>
<dbReference type="FunFam" id="3.20.20.70:FF:000024">
    <property type="entry name" value="Indole-3-glycerol phosphate synthase"/>
    <property type="match status" value="1"/>
</dbReference>